<feature type="compositionally biased region" description="Acidic residues" evidence="1">
    <location>
        <begin position="289"/>
        <end position="300"/>
    </location>
</feature>
<evidence type="ECO:0000256" key="1">
    <source>
        <dbReference type="SAM" id="MobiDB-lite"/>
    </source>
</evidence>
<feature type="region of interest" description="Disordered" evidence="1">
    <location>
        <begin position="281"/>
        <end position="300"/>
    </location>
</feature>
<feature type="domain" description="RRM" evidence="2">
    <location>
        <begin position="85"/>
        <end position="156"/>
    </location>
</feature>
<dbReference type="AlphaFoldDB" id="A0AAV8V518"/>
<dbReference type="CDD" id="cd00590">
    <property type="entry name" value="RRM_SF"/>
    <property type="match status" value="2"/>
</dbReference>
<proteinExistence type="predicted"/>
<dbReference type="InterPro" id="IPR000504">
    <property type="entry name" value="RRM_dom"/>
</dbReference>
<evidence type="ECO:0000313" key="3">
    <source>
        <dbReference type="EMBL" id="KAJ8909012.1"/>
    </source>
</evidence>
<dbReference type="InterPro" id="IPR012677">
    <property type="entry name" value="Nucleotide-bd_a/b_plait_sf"/>
</dbReference>
<evidence type="ECO:0000313" key="4">
    <source>
        <dbReference type="Proteomes" id="UP001157974"/>
    </source>
</evidence>
<dbReference type="GO" id="GO:0003723">
    <property type="term" value="F:RNA binding"/>
    <property type="evidence" value="ECO:0007669"/>
    <property type="project" value="InterPro"/>
</dbReference>
<protein>
    <recommendedName>
        <fullName evidence="2">RRM domain-containing protein</fullName>
    </recommendedName>
</protein>
<dbReference type="EMBL" id="JAMWBK010000001">
    <property type="protein sequence ID" value="KAJ8909012.1"/>
    <property type="molecule type" value="Genomic_DNA"/>
</dbReference>
<dbReference type="Proteomes" id="UP001157974">
    <property type="component" value="Unassembled WGS sequence"/>
</dbReference>
<dbReference type="SUPFAM" id="SSF54928">
    <property type="entry name" value="RNA-binding domain, RBD"/>
    <property type="match status" value="1"/>
</dbReference>
<keyword evidence="4" id="KW-1185">Reference proteome</keyword>
<dbReference type="InterPro" id="IPR035979">
    <property type="entry name" value="RBD_domain_sf"/>
</dbReference>
<evidence type="ECO:0000259" key="2">
    <source>
        <dbReference type="SMART" id="SM00360"/>
    </source>
</evidence>
<gene>
    <name evidence="3" type="ORF">NDN08_005711</name>
</gene>
<sequence>MTASGWNIGMESLRGLLRSQLLPFSGRTVGCYAPGGVPVRRLCQFSEGVEHVRDRNMKETTFRSIQGGRRNYVHPKFTKVNQTATVQVRNFNPETSLQLIKAWASRIGTVYRIDFDMMRETGHCTCHVQFSNDEEAKDAVRYLSNTKLDESVVFVSRELGPVNYNLKELARTILPPVGQVNVKMPEKRFMEEKIRIRDEVQRALEKELILRNCPPAFDTRMVARVAKRVGMVNFVKEERTKTGRPTGNFHIQFKNRAEAVTARNALDGMRAFSRTLEASLRRNDSSNHDDEEISNDDTDI</sequence>
<feature type="domain" description="RRM" evidence="2">
    <location>
        <begin position="207"/>
        <end position="279"/>
    </location>
</feature>
<dbReference type="Gene3D" id="3.30.70.330">
    <property type="match status" value="2"/>
</dbReference>
<dbReference type="SMART" id="SM00360">
    <property type="entry name" value="RRM"/>
    <property type="match status" value="2"/>
</dbReference>
<reference evidence="3 4" key="1">
    <citation type="journal article" date="2023" name="Nat. Commun.">
        <title>Origin of minicircular mitochondrial genomes in red algae.</title>
        <authorList>
            <person name="Lee Y."/>
            <person name="Cho C.H."/>
            <person name="Lee Y.M."/>
            <person name="Park S.I."/>
            <person name="Yang J.H."/>
            <person name="West J.A."/>
            <person name="Bhattacharya D."/>
            <person name="Yoon H.S."/>
        </authorList>
    </citation>
    <scope>NUCLEOTIDE SEQUENCE [LARGE SCALE GENOMIC DNA]</scope>
    <source>
        <strain evidence="3 4">CCMP1338</strain>
        <tissue evidence="3">Whole cell</tissue>
    </source>
</reference>
<comment type="caution">
    <text evidence="3">The sequence shown here is derived from an EMBL/GenBank/DDBJ whole genome shotgun (WGS) entry which is preliminary data.</text>
</comment>
<accession>A0AAV8V518</accession>
<dbReference type="Pfam" id="PF00076">
    <property type="entry name" value="RRM_1"/>
    <property type="match status" value="1"/>
</dbReference>
<name>A0AAV8V518_9RHOD</name>
<organism evidence="3 4">
    <name type="scientific">Rhodosorus marinus</name>
    <dbReference type="NCBI Taxonomy" id="101924"/>
    <lineage>
        <taxon>Eukaryota</taxon>
        <taxon>Rhodophyta</taxon>
        <taxon>Stylonematophyceae</taxon>
        <taxon>Stylonematales</taxon>
        <taxon>Stylonemataceae</taxon>
        <taxon>Rhodosorus</taxon>
    </lineage>
</organism>